<accession>A0A9P6K250</accession>
<evidence type="ECO:0000313" key="2">
    <source>
        <dbReference type="EMBL" id="KAF9542589.1"/>
    </source>
</evidence>
<evidence type="ECO:0000313" key="3">
    <source>
        <dbReference type="Proteomes" id="UP000723463"/>
    </source>
</evidence>
<feature type="compositionally biased region" description="Gly residues" evidence="1">
    <location>
        <begin position="74"/>
        <end position="138"/>
    </location>
</feature>
<feature type="region of interest" description="Disordered" evidence="1">
    <location>
        <begin position="70"/>
        <end position="189"/>
    </location>
</feature>
<organism evidence="2 3">
    <name type="scientific">Mortierella hygrophila</name>
    <dbReference type="NCBI Taxonomy" id="979708"/>
    <lineage>
        <taxon>Eukaryota</taxon>
        <taxon>Fungi</taxon>
        <taxon>Fungi incertae sedis</taxon>
        <taxon>Mucoromycota</taxon>
        <taxon>Mortierellomycotina</taxon>
        <taxon>Mortierellomycetes</taxon>
        <taxon>Mortierellales</taxon>
        <taxon>Mortierellaceae</taxon>
        <taxon>Mortierella</taxon>
    </lineage>
</organism>
<dbReference type="Proteomes" id="UP000723463">
    <property type="component" value="Unassembled WGS sequence"/>
</dbReference>
<keyword evidence="3" id="KW-1185">Reference proteome</keyword>
<name>A0A9P6K250_9FUNG</name>
<reference evidence="2" key="1">
    <citation type="journal article" date="2020" name="Fungal Divers.">
        <title>Resolving the Mortierellaceae phylogeny through synthesis of multi-gene phylogenetics and phylogenomics.</title>
        <authorList>
            <person name="Vandepol N."/>
            <person name="Liber J."/>
            <person name="Desiro A."/>
            <person name="Na H."/>
            <person name="Kennedy M."/>
            <person name="Barry K."/>
            <person name="Grigoriev I.V."/>
            <person name="Miller A.N."/>
            <person name="O'Donnell K."/>
            <person name="Stajich J.E."/>
            <person name="Bonito G."/>
        </authorList>
    </citation>
    <scope>NUCLEOTIDE SEQUENCE</scope>
    <source>
        <strain evidence="2">NRRL 2591</strain>
    </source>
</reference>
<comment type="caution">
    <text evidence="2">The sequence shown here is derived from an EMBL/GenBank/DDBJ whole genome shotgun (WGS) entry which is preliminary data.</text>
</comment>
<gene>
    <name evidence="2" type="ORF">EC957_001796</name>
</gene>
<proteinExistence type="predicted"/>
<evidence type="ECO:0000256" key="1">
    <source>
        <dbReference type="SAM" id="MobiDB-lite"/>
    </source>
</evidence>
<protein>
    <submittedName>
        <fullName evidence="2">Uncharacterized protein</fullName>
    </submittedName>
</protein>
<dbReference type="EMBL" id="JAAAXW010000134">
    <property type="protein sequence ID" value="KAF9542589.1"/>
    <property type="molecule type" value="Genomic_DNA"/>
</dbReference>
<dbReference type="AlphaFoldDB" id="A0A9P6K250"/>
<sequence>MQQQGIIFPKRDALNNMQQDMESLRLIAPRVFLVDLEEMEEGGSLAQVLLHRQVMYDSDQEHQVDDTLEESVGATGGDGGPGGKGTVQGGCGGPGGPGGEGLIEGGAGGGQGGGDTEQGGDGGPGRNGSSGNRGGRGGSSNVVADQAREAGQAGDRGEEGANIGDARSNSPFHQSNIPLISTRSFNQKA</sequence>
<feature type="compositionally biased region" description="Polar residues" evidence="1">
    <location>
        <begin position="167"/>
        <end position="189"/>
    </location>
</feature>